<dbReference type="RefSeq" id="WP_164648042.1">
    <property type="nucleotide sequence ID" value="NZ_CP047475.1"/>
</dbReference>
<protein>
    <submittedName>
        <fullName evidence="10">HlyD family efflux transporter periplasmic adaptor subunit</fullName>
    </submittedName>
</protein>
<dbReference type="Gene3D" id="2.40.50.100">
    <property type="match status" value="1"/>
</dbReference>
<dbReference type="Pfam" id="PF25876">
    <property type="entry name" value="HH_MFP_RND"/>
    <property type="match status" value="1"/>
</dbReference>
<evidence type="ECO:0000259" key="7">
    <source>
        <dbReference type="Pfam" id="PF25876"/>
    </source>
</evidence>
<feature type="domain" description="Multidrug resistance protein MdtA-like alpha-helical hairpin" evidence="7">
    <location>
        <begin position="107"/>
        <end position="172"/>
    </location>
</feature>
<evidence type="ECO:0000313" key="11">
    <source>
        <dbReference type="Proteomes" id="UP000464262"/>
    </source>
</evidence>
<dbReference type="SUPFAM" id="SSF111369">
    <property type="entry name" value="HlyD-like secretion proteins"/>
    <property type="match status" value="3"/>
</dbReference>
<dbReference type="InterPro" id="IPR058625">
    <property type="entry name" value="MdtA-like_BSH"/>
</dbReference>
<keyword evidence="6" id="KW-0175">Coiled coil</keyword>
<dbReference type="Gene3D" id="2.40.30.170">
    <property type="match status" value="1"/>
</dbReference>
<evidence type="ECO:0000256" key="4">
    <source>
        <dbReference type="ARBA" id="ARBA00022989"/>
    </source>
</evidence>
<feature type="domain" description="p-hydroxybenzoic acid efflux pump subunit AaeA-like beta-barrel" evidence="9">
    <location>
        <begin position="236"/>
        <end position="328"/>
    </location>
</feature>
<evidence type="ECO:0000256" key="6">
    <source>
        <dbReference type="SAM" id="Coils"/>
    </source>
</evidence>
<keyword evidence="11" id="KW-1185">Reference proteome</keyword>
<evidence type="ECO:0000259" key="8">
    <source>
        <dbReference type="Pfam" id="PF25917"/>
    </source>
</evidence>
<dbReference type="GO" id="GO:0016020">
    <property type="term" value="C:membrane"/>
    <property type="evidence" value="ECO:0007669"/>
    <property type="project" value="UniProtKB-SubCell"/>
</dbReference>
<accession>A0A7Z2YD92</accession>
<dbReference type="Pfam" id="PF25963">
    <property type="entry name" value="Beta-barrel_AAEA"/>
    <property type="match status" value="1"/>
</dbReference>
<proteinExistence type="inferred from homology"/>
<gene>
    <name evidence="10" type="ORF">GT360_06260</name>
</gene>
<evidence type="ECO:0000256" key="2">
    <source>
        <dbReference type="ARBA" id="ARBA00009477"/>
    </source>
</evidence>
<keyword evidence="3" id="KW-0812">Transmembrane</keyword>
<evidence type="ECO:0000313" key="10">
    <source>
        <dbReference type="EMBL" id="QIA63138.1"/>
    </source>
</evidence>
<comment type="similarity">
    <text evidence="2">Belongs to the membrane fusion protein (MFP) (TC 8.A.1) family.</text>
</comment>
<dbReference type="InterPro" id="IPR058624">
    <property type="entry name" value="MdtA-like_HH"/>
</dbReference>
<dbReference type="AlphaFoldDB" id="A0A7Z2YD92"/>
<feature type="domain" description="Multidrug resistance protein MdtA-like barrel-sandwich hybrid" evidence="8">
    <location>
        <begin position="46"/>
        <end position="225"/>
    </location>
</feature>
<dbReference type="EMBL" id="CP047475">
    <property type="protein sequence ID" value="QIA63138.1"/>
    <property type="molecule type" value="Genomic_DNA"/>
</dbReference>
<keyword evidence="5" id="KW-0472">Membrane</keyword>
<dbReference type="PANTHER" id="PTHR30386">
    <property type="entry name" value="MEMBRANE FUSION SUBUNIT OF EMRAB-TOLC MULTIDRUG EFFLUX PUMP"/>
    <property type="match status" value="1"/>
</dbReference>
<comment type="subcellular location">
    <subcellularLocation>
        <location evidence="1">Membrane</location>
        <topology evidence="1">Single-pass membrane protein</topology>
    </subcellularLocation>
</comment>
<sequence length="354" mass="37915">MSKAEKSSRKLSSIIIAIIVCIWLYSLWADRVTPMTGIARVHSYLVRVAPEVSGNITAVNTLNNQVVEAGDTLFEIDDRNYQVSVRSAEANLALAGQNIGASTAAVEVAQAKVTDAVAARDNARDQAARVTELAGRGVLSQSDLDNAIEAKDRAQANLNAAEASLVQAKQALGPEGNDNPQILAALAALEQAQLNLQKTKVLAPSKGIVTNLQLTVGQRASAGSPVLTFIDPRGVWIAAQFRENSLEHVRVGQTVKIVLDALPGRVLMGKVDSIGWGTGGSNSIDQETGFLNAENNSLNAQRYPVNIVFERDDIPDNVRFGSQATVAIMTEQSTVGEWLAGIWMRILSVWTYVS</sequence>
<evidence type="ECO:0000256" key="3">
    <source>
        <dbReference type="ARBA" id="ARBA00022692"/>
    </source>
</evidence>
<evidence type="ECO:0000256" key="1">
    <source>
        <dbReference type="ARBA" id="ARBA00004167"/>
    </source>
</evidence>
<dbReference type="InterPro" id="IPR058634">
    <property type="entry name" value="AaeA-lik-b-barrel"/>
</dbReference>
<dbReference type="Proteomes" id="UP000464262">
    <property type="component" value="Chromosome 1"/>
</dbReference>
<dbReference type="KEGG" id="vas:GT360_06260"/>
<evidence type="ECO:0000256" key="5">
    <source>
        <dbReference type="ARBA" id="ARBA00023136"/>
    </source>
</evidence>
<dbReference type="PANTHER" id="PTHR30386:SF26">
    <property type="entry name" value="TRANSPORT PROTEIN COMB"/>
    <property type="match status" value="1"/>
</dbReference>
<name>A0A7Z2YD92_9VIBR</name>
<dbReference type="Pfam" id="PF25917">
    <property type="entry name" value="BSH_RND"/>
    <property type="match status" value="1"/>
</dbReference>
<feature type="coiled-coil region" evidence="6">
    <location>
        <begin position="144"/>
        <end position="171"/>
    </location>
</feature>
<keyword evidence="4" id="KW-1133">Transmembrane helix</keyword>
<dbReference type="InterPro" id="IPR050739">
    <property type="entry name" value="MFP"/>
</dbReference>
<evidence type="ECO:0000259" key="9">
    <source>
        <dbReference type="Pfam" id="PF25963"/>
    </source>
</evidence>
<organism evidence="10 11">
    <name type="scientific">Vibrio astriarenae</name>
    <dbReference type="NCBI Taxonomy" id="1481923"/>
    <lineage>
        <taxon>Bacteria</taxon>
        <taxon>Pseudomonadati</taxon>
        <taxon>Pseudomonadota</taxon>
        <taxon>Gammaproteobacteria</taxon>
        <taxon>Vibrionales</taxon>
        <taxon>Vibrionaceae</taxon>
        <taxon>Vibrio</taxon>
    </lineage>
</organism>
<reference evidence="10 11" key="1">
    <citation type="submission" date="2020-01" db="EMBL/GenBank/DDBJ databases">
        <title>Whole genome and functional gene identification of agarase of Vibrio HN897.</title>
        <authorList>
            <person name="Liu Y."/>
            <person name="Zhao Z."/>
        </authorList>
    </citation>
    <scope>NUCLEOTIDE SEQUENCE [LARGE SCALE GENOMIC DNA]</scope>
    <source>
        <strain evidence="10 11">HN897</strain>
    </source>
</reference>